<protein>
    <submittedName>
        <fullName evidence="2">Uncharacterized protein</fullName>
    </submittedName>
</protein>
<feature type="chain" id="PRO_5019425692" evidence="1">
    <location>
        <begin position="24"/>
        <end position="93"/>
    </location>
</feature>
<gene>
    <name evidence="2" type="ORF">B296_00038699</name>
</gene>
<feature type="signal peptide" evidence="1">
    <location>
        <begin position="1"/>
        <end position="23"/>
    </location>
</feature>
<evidence type="ECO:0000313" key="2">
    <source>
        <dbReference type="EMBL" id="RRT42371.1"/>
    </source>
</evidence>
<organism evidence="2 3">
    <name type="scientific">Ensete ventricosum</name>
    <name type="common">Abyssinian banana</name>
    <name type="synonym">Musa ensete</name>
    <dbReference type="NCBI Taxonomy" id="4639"/>
    <lineage>
        <taxon>Eukaryota</taxon>
        <taxon>Viridiplantae</taxon>
        <taxon>Streptophyta</taxon>
        <taxon>Embryophyta</taxon>
        <taxon>Tracheophyta</taxon>
        <taxon>Spermatophyta</taxon>
        <taxon>Magnoliopsida</taxon>
        <taxon>Liliopsida</taxon>
        <taxon>Zingiberales</taxon>
        <taxon>Musaceae</taxon>
        <taxon>Ensete</taxon>
    </lineage>
</organism>
<proteinExistence type="predicted"/>
<reference evidence="2 3" key="1">
    <citation type="journal article" date="2014" name="Agronomy (Basel)">
        <title>A Draft Genome Sequence for Ensete ventricosum, the Drought-Tolerant Tree Against Hunger.</title>
        <authorList>
            <person name="Harrison J."/>
            <person name="Moore K.A."/>
            <person name="Paszkiewicz K."/>
            <person name="Jones T."/>
            <person name="Grant M."/>
            <person name="Ambacheew D."/>
            <person name="Muzemil S."/>
            <person name="Studholme D.J."/>
        </authorList>
    </citation>
    <scope>NUCLEOTIDE SEQUENCE [LARGE SCALE GENOMIC DNA]</scope>
</reference>
<dbReference type="EMBL" id="AMZH03017892">
    <property type="protein sequence ID" value="RRT42371.1"/>
    <property type="molecule type" value="Genomic_DNA"/>
</dbReference>
<evidence type="ECO:0000313" key="3">
    <source>
        <dbReference type="Proteomes" id="UP000287651"/>
    </source>
</evidence>
<dbReference type="AlphaFoldDB" id="A0A426XSI1"/>
<keyword evidence="1" id="KW-0732">Signal</keyword>
<name>A0A426XSI1_ENSVE</name>
<comment type="caution">
    <text evidence="2">The sequence shown here is derived from an EMBL/GenBank/DDBJ whole genome shotgun (WGS) entry which is preliminary data.</text>
</comment>
<sequence>MGWPWAGAAPPASPRAGRWQWAVLLPTGSLPTGVAPVADRLLAGCCSYEWPPPYRGALVATGWPWLTGLAWGLAVAGRPSSSLPSLRKYNMNV</sequence>
<evidence type="ECO:0000256" key="1">
    <source>
        <dbReference type="SAM" id="SignalP"/>
    </source>
</evidence>
<accession>A0A426XSI1</accession>
<dbReference type="Proteomes" id="UP000287651">
    <property type="component" value="Unassembled WGS sequence"/>
</dbReference>